<organism evidence="1 2">
    <name type="scientific">Trabulsiella guamensis ATCC 49490</name>
    <dbReference type="NCBI Taxonomy" id="1005994"/>
    <lineage>
        <taxon>Bacteria</taxon>
        <taxon>Pseudomonadati</taxon>
        <taxon>Pseudomonadota</taxon>
        <taxon>Gammaproteobacteria</taxon>
        <taxon>Enterobacterales</taxon>
        <taxon>Enterobacteriaceae</taxon>
        <taxon>Trabulsiella</taxon>
    </lineage>
</organism>
<accession>A0A085ASF5</accession>
<evidence type="ECO:0000313" key="1">
    <source>
        <dbReference type="EMBL" id="KFC13150.1"/>
    </source>
</evidence>
<proteinExistence type="predicted"/>
<protein>
    <submittedName>
        <fullName evidence="1">Uncharacterized protein</fullName>
    </submittedName>
</protein>
<keyword evidence="2" id="KW-1185">Reference proteome</keyword>
<gene>
    <name evidence="1" type="ORF">GTGU_00146</name>
</gene>
<dbReference type="RefSeq" id="WP_038153433.1">
    <property type="nucleotide sequence ID" value="NZ_JMTB01000007.1"/>
</dbReference>
<dbReference type="EMBL" id="JMTB01000007">
    <property type="protein sequence ID" value="KFC13150.1"/>
    <property type="molecule type" value="Genomic_DNA"/>
</dbReference>
<dbReference type="Proteomes" id="UP000028630">
    <property type="component" value="Unassembled WGS sequence"/>
</dbReference>
<reference evidence="2" key="1">
    <citation type="submission" date="2014-05" db="EMBL/GenBank/DDBJ databases">
        <title>ATOL: Assembling a taxonomically balanced genome-scale reconstruction of the evolutionary history of the Enterobacteriaceae.</title>
        <authorList>
            <person name="Plunkett G. III"/>
            <person name="Neeno-Eckwall E.C."/>
            <person name="Glasner J.D."/>
            <person name="Perna N.T."/>
        </authorList>
    </citation>
    <scope>NUCLEOTIDE SEQUENCE [LARGE SCALE GENOMIC DNA]</scope>
    <source>
        <strain evidence="2">ATCC 49490</strain>
    </source>
</reference>
<evidence type="ECO:0000313" key="2">
    <source>
        <dbReference type="Proteomes" id="UP000028630"/>
    </source>
</evidence>
<dbReference type="eggNOG" id="ENOG502ZG7Q">
    <property type="taxonomic scope" value="Bacteria"/>
</dbReference>
<sequence length="81" mass="9093">MGKVTFVVDFNDGEEPAVSMATEVLGGRLSAVLLADYRDDFFTEEEVDMVRSAFDYAALTTSEDEEESQDEIIKKMELMTL</sequence>
<dbReference type="OrthoDB" id="6524844at2"/>
<comment type="caution">
    <text evidence="1">The sequence shown here is derived from an EMBL/GenBank/DDBJ whole genome shotgun (WGS) entry which is preliminary data.</text>
</comment>
<name>A0A085ASF5_9ENTR</name>
<dbReference type="AlphaFoldDB" id="A0A085ASF5"/>